<evidence type="ECO:0000256" key="3">
    <source>
        <dbReference type="ARBA" id="ARBA00022737"/>
    </source>
</evidence>
<keyword evidence="6" id="KW-0539">Nucleus</keyword>
<dbReference type="PANTHER" id="PTHR16515">
    <property type="entry name" value="PR DOMAIN ZINC FINGER PROTEIN"/>
    <property type="match status" value="1"/>
</dbReference>
<feature type="domain" description="C2H2-type" evidence="10">
    <location>
        <begin position="328"/>
        <end position="357"/>
    </location>
</feature>
<dbReference type="PROSITE" id="PS00028">
    <property type="entry name" value="ZINC_FINGER_C2H2_1"/>
    <property type="match status" value="5"/>
</dbReference>
<dbReference type="SMART" id="SM00355">
    <property type="entry name" value="ZnF_C2H2"/>
    <property type="match status" value="6"/>
</dbReference>
<dbReference type="SUPFAM" id="SSF57667">
    <property type="entry name" value="beta-beta-alpha zinc fingers"/>
    <property type="match status" value="4"/>
</dbReference>
<dbReference type="InterPro" id="IPR036236">
    <property type="entry name" value="Znf_C2H2_sf"/>
</dbReference>
<evidence type="ECO:0000256" key="6">
    <source>
        <dbReference type="ARBA" id="ARBA00023242"/>
    </source>
</evidence>
<evidence type="ECO:0000256" key="2">
    <source>
        <dbReference type="ARBA" id="ARBA00022723"/>
    </source>
</evidence>
<name>A0ABD0JM08_9CAEN</name>
<comment type="caution">
    <text evidence="11">The sequence shown here is derived from an EMBL/GenBank/DDBJ whole genome shotgun (WGS) entry which is preliminary data.</text>
</comment>
<keyword evidence="12" id="KW-1185">Reference proteome</keyword>
<feature type="domain" description="C2H2-type" evidence="10">
    <location>
        <begin position="386"/>
        <end position="414"/>
    </location>
</feature>
<evidence type="ECO:0000256" key="5">
    <source>
        <dbReference type="ARBA" id="ARBA00022833"/>
    </source>
</evidence>
<dbReference type="GO" id="GO:0008270">
    <property type="term" value="F:zinc ion binding"/>
    <property type="evidence" value="ECO:0007669"/>
    <property type="project" value="UniProtKB-KW"/>
</dbReference>
<reference evidence="11 12" key="1">
    <citation type="journal article" date="2023" name="Sci. Data">
        <title>Genome assembly of the Korean intertidal mud-creeper Batillaria attramentaria.</title>
        <authorList>
            <person name="Patra A.K."/>
            <person name="Ho P.T."/>
            <person name="Jun S."/>
            <person name="Lee S.J."/>
            <person name="Kim Y."/>
            <person name="Won Y.J."/>
        </authorList>
    </citation>
    <scope>NUCLEOTIDE SEQUENCE [LARGE SCALE GENOMIC DNA]</scope>
    <source>
        <strain evidence="11">Wonlab-2016</strain>
    </source>
</reference>
<proteinExistence type="predicted"/>
<gene>
    <name evidence="11" type="ORF">BaRGS_00032991</name>
</gene>
<sequence length="441" mass="50515">MDDSVTFDIQDSSLVNALLFKREADHGQVSTECDGGSFTLDLVSKEAMGLCTDGACEQSDDNRTELTLQQERLQDEKEKLQREREALRHAKQTLRSAKELLQTERQSIESEKQTLQADRDALAAEKEIVKAQKLMLKSERDAVKAERRALEAERRSLDAEKMTVKAQVAVLKAERYELALERENSLMLVKSGGRKRDSDDDDNDVAEDAMNDEEITPELCVQFGDPSVSSMDTEDRKPGKEEQDYYQCEVCSKMYRSHKSFTRHLKIHTARFHCGTCQKPFHSQDDLEQHKREHSRSKLICPVCGDALVSKYSLEKHRRMKHAKEELLACTFPGCMKRFFNEQLLSDHMNVHTQRKPYHCLKCGRPYASALALIAHKKGCGNPDAHICDICGVRLSARSTLAEHKRRRHTEERYTCPCGQRYAWRSGIIRHKKKCPVAVNE</sequence>
<dbReference type="Pfam" id="PF00096">
    <property type="entry name" value="zf-C2H2"/>
    <property type="match status" value="1"/>
</dbReference>
<dbReference type="PROSITE" id="PS50157">
    <property type="entry name" value="ZINC_FINGER_C2H2_2"/>
    <property type="match status" value="5"/>
</dbReference>
<dbReference type="AlphaFoldDB" id="A0ABD0JM08"/>
<dbReference type="GO" id="GO:0005634">
    <property type="term" value="C:nucleus"/>
    <property type="evidence" value="ECO:0007669"/>
    <property type="project" value="UniProtKB-SubCell"/>
</dbReference>
<protein>
    <recommendedName>
        <fullName evidence="10">C2H2-type domain-containing protein</fullName>
    </recommendedName>
</protein>
<feature type="compositionally biased region" description="Acidic residues" evidence="9">
    <location>
        <begin position="199"/>
        <end position="211"/>
    </location>
</feature>
<feature type="region of interest" description="Disordered" evidence="9">
    <location>
        <begin position="191"/>
        <end position="211"/>
    </location>
</feature>
<evidence type="ECO:0000256" key="8">
    <source>
        <dbReference type="SAM" id="Coils"/>
    </source>
</evidence>
<evidence type="ECO:0000259" key="10">
    <source>
        <dbReference type="PROSITE" id="PS50157"/>
    </source>
</evidence>
<feature type="domain" description="C2H2-type" evidence="10">
    <location>
        <begin position="246"/>
        <end position="273"/>
    </location>
</feature>
<dbReference type="EMBL" id="JACVVK020000394">
    <property type="protein sequence ID" value="KAK7475770.1"/>
    <property type="molecule type" value="Genomic_DNA"/>
</dbReference>
<dbReference type="InterPro" id="IPR013087">
    <property type="entry name" value="Znf_C2H2_type"/>
</dbReference>
<comment type="subcellular location">
    <subcellularLocation>
        <location evidence="1">Nucleus</location>
    </subcellularLocation>
</comment>
<keyword evidence="5" id="KW-0862">Zinc</keyword>
<evidence type="ECO:0000313" key="11">
    <source>
        <dbReference type="EMBL" id="KAK7475770.1"/>
    </source>
</evidence>
<feature type="domain" description="C2H2-type" evidence="10">
    <location>
        <begin position="272"/>
        <end position="299"/>
    </location>
</feature>
<feature type="coiled-coil region" evidence="8">
    <location>
        <begin position="56"/>
        <end position="167"/>
    </location>
</feature>
<evidence type="ECO:0000256" key="7">
    <source>
        <dbReference type="PROSITE-ProRule" id="PRU00042"/>
    </source>
</evidence>
<evidence type="ECO:0000313" key="12">
    <source>
        <dbReference type="Proteomes" id="UP001519460"/>
    </source>
</evidence>
<keyword evidence="2" id="KW-0479">Metal-binding</keyword>
<feature type="domain" description="C2H2-type" evidence="10">
    <location>
        <begin position="299"/>
        <end position="327"/>
    </location>
</feature>
<evidence type="ECO:0000256" key="9">
    <source>
        <dbReference type="SAM" id="MobiDB-lite"/>
    </source>
</evidence>
<dbReference type="Gene3D" id="3.30.160.60">
    <property type="entry name" value="Classic Zinc Finger"/>
    <property type="match status" value="3"/>
</dbReference>
<evidence type="ECO:0000256" key="1">
    <source>
        <dbReference type="ARBA" id="ARBA00004123"/>
    </source>
</evidence>
<organism evidence="11 12">
    <name type="scientific">Batillaria attramentaria</name>
    <dbReference type="NCBI Taxonomy" id="370345"/>
    <lineage>
        <taxon>Eukaryota</taxon>
        <taxon>Metazoa</taxon>
        <taxon>Spiralia</taxon>
        <taxon>Lophotrochozoa</taxon>
        <taxon>Mollusca</taxon>
        <taxon>Gastropoda</taxon>
        <taxon>Caenogastropoda</taxon>
        <taxon>Sorbeoconcha</taxon>
        <taxon>Cerithioidea</taxon>
        <taxon>Batillariidae</taxon>
        <taxon>Batillaria</taxon>
    </lineage>
</organism>
<accession>A0ABD0JM08</accession>
<keyword evidence="3" id="KW-0677">Repeat</keyword>
<keyword evidence="4 7" id="KW-0863">Zinc-finger</keyword>
<keyword evidence="8" id="KW-0175">Coiled coil</keyword>
<dbReference type="PANTHER" id="PTHR16515:SF66">
    <property type="entry name" value="C2H2-TYPE DOMAIN-CONTAINING PROTEIN"/>
    <property type="match status" value="1"/>
</dbReference>
<dbReference type="Proteomes" id="UP001519460">
    <property type="component" value="Unassembled WGS sequence"/>
</dbReference>
<evidence type="ECO:0000256" key="4">
    <source>
        <dbReference type="ARBA" id="ARBA00022771"/>
    </source>
</evidence>
<dbReference type="Pfam" id="PF13912">
    <property type="entry name" value="zf-C2H2_6"/>
    <property type="match status" value="1"/>
</dbReference>
<dbReference type="InterPro" id="IPR050331">
    <property type="entry name" value="Zinc_finger"/>
</dbReference>